<dbReference type="CDD" id="cd00165">
    <property type="entry name" value="S4"/>
    <property type="match status" value="1"/>
</dbReference>
<dbReference type="InterPro" id="IPR006225">
    <property type="entry name" value="PsdUridine_synth_RluC/D"/>
</dbReference>
<dbReference type="PANTHER" id="PTHR21600">
    <property type="entry name" value="MITOCHONDRIAL RNA PSEUDOURIDINE SYNTHASE"/>
    <property type="match status" value="1"/>
</dbReference>
<dbReference type="SUPFAM" id="SSF55174">
    <property type="entry name" value="Alpha-L RNA-binding motif"/>
    <property type="match status" value="1"/>
</dbReference>
<dbReference type="GO" id="GO:0003723">
    <property type="term" value="F:RNA binding"/>
    <property type="evidence" value="ECO:0007669"/>
    <property type="project" value="InterPro"/>
</dbReference>
<name>A0A6J6PKA8_9ZZZZ</name>
<dbReference type="GO" id="GO:0000455">
    <property type="term" value="P:enzyme-directed rRNA pseudouridine synthesis"/>
    <property type="evidence" value="ECO:0007669"/>
    <property type="project" value="TreeGrafter"/>
</dbReference>
<dbReference type="PROSITE" id="PS01129">
    <property type="entry name" value="PSI_RLU"/>
    <property type="match status" value="1"/>
</dbReference>
<gene>
    <name evidence="4" type="ORF">UFOPK2582_00722</name>
    <name evidence="5" type="ORF">UFOPK4354_01334</name>
</gene>
<dbReference type="InterPro" id="IPR006145">
    <property type="entry name" value="PsdUridine_synth_RsuA/RluA"/>
</dbReference>
<reference evidence="4" key="1">
    <citation type="submission" date="2020-05" db="EMBL/GenBank/DDBJ databases">
        <authorList>
            <person name="Chiriac C."/>
            <person name="Salcher M."/>
            <person name="Ghai R."/>
            <person name="Kavagutti S V."/>
        </authorList>
    </citation>
    <scope>NUCLEOTIDE SEQUENCE</scope>
</reference>
<dbReference type="InterPro" id="IPR036986">
    <property type="entry name" value="S4_RNA-bd_sf"/>
</dbReference>
<feature type="domain" description="RNA-binding S4" evidence="3">
    <location>
        <begin position="23"/>
        <end position="84"/>
    </location>
</feature>
<dbReference type="Pfam" id="PF01479">
    <property type="entry name" value="S4"/>
    <property type="match status" value="1"/>
</dbReference>
<dbReference type="AlphaFoldDB" id="A0A6J6PKA8"/>
<dbReference type="EMBL" id="CAFBQW010000157">
    <property type="protein sequence ID" value="CAB5067922.1"/>
    <property type="molecule type" value="Genomic_DNA"/>
</dbReference>
<dbReference type="NCBIfam" id="TIGR00005">
    <property type="entry name" value="rluA_subfam"/>
    <property type="match status" value="1"/>
</dbReference>
<dbReference type="InterPro" id="IPR006224">
    <property type="entry name" value="PsdUridine_synth_RluA-like_CS"/>
</dbReference>
<organism evidence="4">
    <name type="scientific">freshwater metagenome</name>
    <dbReference type="NCBI Taxonomy" id="449393"/>
    <lineage>
        <taxon>unclassified sequences</taxon>
        <taxon>metagenomes</taxon>
        <taxon>ecological metagenomes</taxon>
    </lineage>
</organism>
<evidence type="ECO:0000256" key="2">
    <source>
        <dbReference type="ARBA" id="ARBA00023235"/>
    </source>
</evidence>
<proteinExistence type="inferred from homology"/>
<evidence type="ECO:0000259" key="3">
    <source>
        <dbReference type="SMART" id="SM00363"/>
    </source>
</evidence>
<comment type="similarity">
    <text evidence="1">Belongs to the pseudouridine synthase RluA family.</text>
</comment>
<dbReference type="Gene3D" id="3.10.290.10">
    <property type="entry name" value="RNA-binding S4 domain"/>
    <property type="match status" value="1"/>
</dbReference>
<dbReference type="InterPro" id="IPR002942">
    <property type="entry name" value="S4_RNA-bd"/>
</dbReference>
<accession>A0A6J6PKA8</accession>
<dbReference type="Pfam" id="PF00849">
    <property type="entry name" value="PseudoU_synth_2"/>
    <property type="match status" value="1"/>
</dbReference>
<dbReference type="InterPro" id="IPR050188">
    <property type="entry name" value="RluA_PseudoU_synthase"/>
</dbReference>
<sequence length="314" mass="34308">MAEAAGHPDPYIRETIPEALAGERIDRIVALLTECSRAEAVALINDEQVLVNDNVLTKPSHRLLAEDTVAVLSHPVRPVSKVVADSSVEFGVVYEDETLIVIDKPAGLVVHPGAGHSGSTLVHGLIAQFPELASVGEEFRPGLVHRLDRGTSGLLVVARTQAAYEDLVGQLSDHSVVRIYTALAWRRFEHPQGVVDAPIGRSRRDPLRMTVAVDGRESRTHYRVDAEFTEPVEVSLITCQLETGRTHQIRVHLASIGHAVVGDDTYGGLRRSFSAPRPFLHARELSFVHPATREQVSFTSTLPADLQGVLNRFS</sequence>
<evidence type="ECO:0000313" key="5">
    <source>
        <dbReference type="EMBL" id="CAB5067922.1"/>
    </source>
</evidence>
<evidence type="ECO:0000256" key="1">
    <source>
        <dbReference type="ARBA" id="ARBA00010876"/>
    </source>
</evidence>
<dbReference type="GO" id="GO:0009982">
    <property type="term" value="F:pseudouridine synthase activity"/>
    <property type="evidence" value="ECO:0007669"/>
    <property type="project" value="InterPro"/>
</dbReference>
<dbReference type="Gene3D" id="3.30.2350.10">
    <property type="entry name" value="Pseudouridine synthase"/>
    <property type="match status" value="1"/>
</dbReference>
<dbReference type="InterPro" id="IPR020103">
    <property type="entry name" value="PsdUridine_synth_cat_dom_sf"/>
</dbReference>
<dbReference type="SUPFAM" id="SSF55120">
    <property type="entry name" value="Pseudouridine synthase"/>
    <property type="match status" value="1"/>
</dbReference>
<dbReference type="PROSITE" id="PS50889">
    <property type="entry name" value="S4"/>
    <property type="match status" value="1"/>
</dbReference>
<evidence type="ECO:0000313" key="4">
    <source>
        <dbReference type="EMBL" id="CAB4696674.1"/>
    </source>
</evidence>
<protein>
    <submittedName>
        <fullName evidence="4">Unannotated protein</fullName>
    </submittedName>
</protein>
<dbReference type="CDD" id="cd02869">
    <property type="entry name" value="PseudoU_synth_RluA_like"/>
    <property type="match status" value="1"/>
</dbReference>
<dbReference type="EMBL" id="CAEZXS010000068">
    <property type="protein sequence ID" value="CAB4696674.1"/>
    <property type="molecule type" value="Genomic_DNA"/>
</dbReference>
<keyword evidence="2" id="KW-0413">Isomerase</keyword>
<dbReference type="PANTHER" id="PTHR21600:SF44">
    <property type="entry name" value="RIBOSOMAL LARGE SUBUNIT PSEUDOURIDINE SYNTHASE D"/>
    <property type="match status" value="1"/>
</dbReference>
<dbReference type="SMART" id="SM00363">
    <property type="entry name" value="S4"/>
    <property type="match status" value="1"/>
</dbReference>